<feature type="transmembrane region" description="Helical" evidence="5">
    <location>
        <begin position="354"/>
        <end position="374"/>
    </location>
</feature>
<evidence type="ECO:0000313" key="8">
    <source>
        <dbReference type="RefSeq" id="XP_036361778.1"/>
    </source>
</evidence>
<feature type="transmembrane region" description="Helical" evidence="5">
    <location>
        <begin position="85"/>
        <end position="102"/>
    </location>
</feature>
<keyword evidence="2 5" id="KW-0812">Transmembrane</keyword>
<dbReference type="InterPro" id="IPR036513">
    <property type="entry name" value="STAS_dom_sf"/>
</dbReference>
<evidence type="ECO:0000256" key="4">
    <source>
        <dbReference type="ARBA" id="ARBA00023136"/>
    </source>
</evidence>
<dbReference type="InterPro" id="IPR002645">
    <property type="entry name" value="STAS_dom"/>
</dbReference>
<evidence type="ECO:0000313" key="9">
    <source>
        <dbReference type="RefSeq" id="XP_036361783.1"/>
    </source>
</evidence>
<dbReference type="CDD" id="cd07042">
    <property type="entry name" value="STAS_SulP_like_sulfate_transporter"/>
    <property type="match status" value="1"/>
</dbReference>
<evidence type="ECO:0000256" key="5">
    <source>
        <dbReference type="SAM" id="Phobius"/>
    </source>
</evidence>
<dbReference type="Pfam" id="PF00916">
    <property type="entry name" value="Sulfate_transp"/>
    <property type="match status" value="1"/>
</dbReference>
<gene>
    <name evidence="8 9 10 11" type="primary">LOC115218858</name>
</gene>
<sequence>MSTEFTRLLPAPVPVTPHWKDVVKKHFSKCCTTSSLKQKFPISQWLPKYRFSYLRSDIIAGLTVTLTVIPQGLAYAKIARLPPQYGLYAAFMGCFVYCILGTAKDITLGPTAIMSLMTAAFGNSPVNNDPTYAILLAFFCGIIQLLMGFFNLGILVNFISYPVINSFTSAAAITISIGQVKNILGLKKIPRDFLKCVYYTFAKLGETNVWDLLLGVSCLVLVHFIKKLRSINWMDTDETIHWSQKIARNFLWLFGTAANAVIVISASAISYAVISQNPDKNIFTLTNDIQEGLPPFRIPDFSIHTKNVTRSTSEILSDIGPGFIIIPILGILETIAIGKAFARKNHYKLDPTQEFIALGAANVISSFCSSYPVAGSFSRTAINSQSGVKTPFGNIITGSAVLLALKTFTPVVKYIPAAALAAIIIHAVVGMIDTSIVMKLWRLKMFFTKSNHWILITRNTNSRPRKNKIDLVIYVITFVMSLCIGIEYGILIGIAVSLITLLYPLSRPNIQIHQAATPVLYLELGLQFPAIDYFEDKFIDLLNTGDEPKAIIVDCQYIYKLDYTAIQCLFKLVSELNQRNISLILSGLRPSVRNEIVNADITPLLFSSSVESAQELIMKS</sequence>
<feature type="domain" description="STAS" evidence="6">
    <location>
        <begin position="519"/>
        <end position="620"/>
    </location>
</feature>
<protein>
    <submittedName>
        <fullName evidence="8 9">Sodium-independent sulfate anion transporter isoform X1</fullName>
    </submittedName>
</protein>
<evidence type="ECO:0000313" key="10">
    <source>
        <dbReference type="RefSeq" id="XP_036361790.1"/>
    </source>
</evidence>
<keyword evidence="7" id="KW-1185">Reference proteome</keyword>
<dbReference type="KEGG" id="osn:115218858"/>
<feature type="transmembrane region" description="Helical" evidence="5">
    <location>
        <begin position="58"/>
        <end position="78"/>
    </location>
</feature>
<name>A0A7E6F4C2_9MOLL</name>
<reference evidence="8 9" key="1">
    <citation type="submission" date="2025-08" db="UniProtKB">
        <authorList>
            <consortium name="RefSeq"/>
        </authorList>
    </citation>
    <scope>IDENTIFICATION</scope>
</reference>
<evidence type="ECO:0000313" key="11">
    <source>
        <dbReference type="RefSeq" id="XP_036361792.1"/>
    </source>
</evidence>
<dbReference type="Pfam" id="PF01740">
    <property type="entry name" value="STAS"/>
    <property type="match status" value="1"/>
</dbReference>
<feature type="transmembrane region" description="Helical" evidence="5">
    <location>
        <begin position="471"/>
        <end position="503"/>
    </location>
</feature>
<evidence type="ECO:0000256" key="1">
    <source>
        <dbReference type="ARBA" id="ARBA00004141"/>
    </source>
</evidence>
<evidence type="ECO:0000256" key="2">
    <source>
        <dbReference type="ARBA" id="ARBA00022692"/>
    </source>
</evidence>
<dbReference type="AlphaFoldDB" id="A0A7E6F4C2"/>
<feature type="transmembrane region" description="Helical" evidence="5">
    <location>
        <begin position="208"/>
        <end position="225"/>
    </location>
</feature>
<keyword evidence="3 5" id="KW-1133">Transmembrane helix</keyword>
<dbReference type="RefSeq" id="XP_036361778.1">
    <property type="nucleotide sequence ID" value="XM_036505885.1"/>
</dbReference>
<dbReference type="Proteomes" id="UP000515154">
    <property type="component" value="Linkage group LG1"/>
</dbReference>
<organism evidence="7 11">
    <name type="scientific">Octopus sinensis</name>
    <name type="common">East Asian common octopus</name>
    <dbReference type="NCBI Taxonomy" id="2607531"/>
    <lineage>
        <taxon>Eukaryota</taxon>
        <taxon>Metazoa</taxon>
        <taxon>Spiralia</taxon>
        <taxon>Lophotrochozoa</taxon>
        <taxon>Mollusca</taxon>
        <taxon>Cephalopoda</taxon>
        <taxon>Coleoidea</taxon>
        <taxon>Octopodiformes</taxon>
        <taxon>Octopoda</taxon>
        <taxon>Incirrata</taxon>
        <taxon>Octopodidae</taxon>
        <taxon>Octopus</taxon>
    </lineage>
</organism>
<dbReference type="PROSITE" id="PS50801">
    <property type="entry name" value="STAS"/>
    <property type="match status" value="1"/>
</dbReference>
<keyword evidence="4 5" id="KW-0472">Membrane</keyword>
<evidence type="ECO:0000256" key="3">
    <source>
        <dbReference type="ARBA" id="ARBA00022989"/>
    </source>
</evidence>
<dbReference type="Gene3D" id="3.30.750.24">
    <property type="entry name" value="STAS domain"/>
    <property type="match status" value="1"/>
</dbReference>
<feature type="transmembrane region" description="Helical" evidence="5">
    <location>
        <begin position="250"/>
        <end position="274"/>
    </location>
</feature>
<accession>A0A7E6F4C2</accession>
<dbReference type="RefSeq" id="XP_036361783.1">
    <property type="nucleotide sequence ID" value="XM_036505890.1"/>
</dbReference>
<evidence type="ECO:0000313" key="7">
    <source>
        <dbReference type="Proteomes" id="UP000515154"/>
    </source>
</evidence>
<dbReference type="PANTHER" id="PTHR11814">
    <property type="entry name" value="SULFATE TRANSPORTER"/>
    <property type="match status" value="1"/>
</dbReference>
<dbReference type="GO" id="GO:0055085">
    <property type="term" value="P:transmembrane transport"/>
    <property type="evidence" value="ECO:0007669"/>
    <property type="project" value="InterPro"/>
</dbReference>
<dbReference type="InterPro" id="IPR011547">
    <property type="entry name" value="SLC26A/SulP_dom"/>
</dbReference>
<dbReference type="SUPFAM" id="SSF52091">
    <property type="entry name" value="SpoIIaa-like"/>
    <property type="match status" value="1"/>
</dbReference>
<dbReference type="InterPro" id="IPR001902">
    <property type="entry name" value="SLC26A/SulP_fam"/>
</dbReference>
<evidence type="ECO:0000259" key="6">
    <source>
        <dbReference type="PROSITE" id="PS50801"/>
    </source>
</evidence>
<feature type="transmembrane region" description="Helical" evidence="5">
    <location>
        <begin position="133"/>
        <end position="159"/>
    </location>
</feature>
<proteinExistence type="predicted"/>
<dbReference type="GO" id="GO:0016020">
    <property type="term" value="C:membrane"/>
    <property type="evidence" value="ECO:0007669"/>
    <property type="project" value="UniProtKB-SubCell"/>
</dbReference>
<comment type="subcellular location">
    <subcellularLocation>
        <location evidence="1">Membrane</location>
        <topology evidence="1">Multi-pass membrane protein</topology>
    </subcellularLocation>
</comment>
<feature type="transmembrane region" description="Helical" evidence="5">
    <location>
        <begin position="319"/>
        <end position="342"/>
    </location>
</feature>
<dbReference type="RefSeq" id="XP_036361792.1">
    <property type="nucleotide sequence ID" value="XM_036505899.1"/>
</dbReference>
<dbReference type="RefSeq" id="XP_036361790.1">
    <property type="nucleotide sequence ID" value="XM_036505897.1"/>
</dbReference>
<feature type="transmembrane region" description="Helical" evidence="5">
    <location>
        <begin position="414"/>
        <end position="441"/>
    </location>
</feature>